<evidence type="ECO:0000313" key="2">
    <source>
        <dbReference type="Proteomes" id="UP000657931"/>
    </source>
</evidence>
<comment type="caution">
    <text evidence="1">The sequence shown here is derived from an EMBL/GenBank/DDBJ whole genome shotgun (WGS) entry which is preliminary data.</text>
</comment>
<dbReference type="PANTHER" id="PTHR41263">
    <property type="entry name" value="ASPARTYL-PHOSPHATE PHOSPHATASE YISI"/>
    <property type="match status" value="1"/>
</dbReference>
<protein>
    <submittedName>
        <fullName evidence="1">Aspartyl-phosphate phosphatase Spo0E family protein</fullName>
    </submittedName>
</protein>
<dbReference type="InterPro" id="IPR053028">
    <property type="entry name" value="Spo0E-like_phosphatase"/>
</dbReference>
<dbReference type="EMBL" id="JACSQT010000002">
    <property type="protein sequence ID" value="MBD7936619.1"/>
    <property type="molecule type" value="Genomic_DNA"/>
</dbReference>
<reference evidence="1 2" key="1">
    <citation type="submission" date="2020-08" db="EMBL/GenBank/DDBJ databases">
        <title>A Genomic Blueprint of the Chicken Gut Microbiome.</title>
        <authorList>
            <person name="Gilroy R."/>
            <person name="Ravi A."/>
            <person name="Getino M."/>
            <person name="Pursley I."/>
            <person name="Horton D.L."/>
            <person name="Alikhan N.-F."/>
            <person name="Baker D."/>
            <person name="Gharbi K."/>
            <person name="Hall N."/>
            <person name="Watson M."/>
            <person name="Adriaenssens E.M."/>
            <person name="Foster-Nyarko E."/>
            <person name="Jarju S."/>
            <person name="Secka A."/>
            <person name="Antonio M."/>
            <person name="Oren A."/>
            <person name="Chaudhuri R."/>
            <person name="La Ragione R.M."/>
            <person name="Hildebrand F."/>
            <person name="Pallen M.J."/>
        </authorList>
    </citation>
    <scope>NUCLEOTIDE SEQUENCE [LARGE SCALE GENOMIC DNA]</scope>
    <source>
        <strain evidence="1 2">Sa5YUA1</strain>
    </source>
</reference>
<dbReference type="Gene3D" id="4.10.280.10">
    <property type="entry name" value="Helix-loop-helix DNA-binding domain"/>
    <property type="match status" value="1"/>
</dbReference>
<evidence type="ECO:0000313" key="1">
    <source>
        <dbReference type="EMBL" id="MBD7936619.1"/>
    </source>
</evidence>
<keyword evidence="2" id="KW-1185">Reference proteome</keyword>
<dbReference type="Pfam" id="PF09388">
    <property type="entry name" value="SpoOE-like"/>
    <property type="match status" value="1"/>
</dbReference>
<dbReference type="SUPFAM" id="SSF140500">
    <property type="entry name" value="BAS1536-like"/>
    <property type="match status" value="1"/>
</dbReference>
<dbReference type="PANTHER" id="PTHR41263:SF1">
    <property type="entry name" value="ASPARTYL-PHOSPHATE PHOSPHATASE YISI"/>
    <property type="match status" value="1"/>
</dbReference>
<dbReference type="InterPro" id="IPR037208">
    <property type="entry name" value="Spo0E-like_sf"/>
</dbReference>
<dbReference type="InterPro" id="IPR036638">
    <property type="entry name" value="HLH_DNA-bd_sf"/>
</dbReference>
<name>A0ABR8QM80_9BACI</name>
<gene>
    <name evidence="1" type="ORF">H9655_06235</name>
</gene>
<proteinExistence type="predicted"/>
<dbReference type="Proteomes" id="UP000657931">
    <property type="component" value="Unassembled WGS sequence"/>
</dbReference>
<organism evidence="1 2">
    <name type="scientific">Cytobacillus stercorigallinarum</name>
    <dbReference type="NCBI Taxonomy" id="2762240"/>
    <lineage>
        <taxon>Bacteria</taxon>
        <taxon>Bacillati</taxon>
        <taxon>Bacillota</taxon>
        <taxon>Bacilli</taxon>
        <taxon>Bacillales</taxon>
        <taxon>Bacillaceae</taxon>
        <taxon>Cytobacillus</taxon>
    </lineage>
</organism>
<dbReference type="InterPro" id="IPR018540">
    <property type="entry name" value="Spo0E-like"/>
</dbReference>
<sequence>MVRTKSQRSFRCVNKQELLLLIEQKRRELIQTAMRNGLNSASAIKYSQELDSLLNEYNRLYESRLTLNRQA</sequence>
<accession>A0ABR8QM80</accession>